<dbReference type="STRING" id="1121448.DGI_2194"/>
<dbReference type="Gene3D" id="3.90.70.10">
    <property type="entry name" value="Cysteine proteinases"/>
    <property type="match status" value="1"/>
</dbReference>
<name>T2GDF9_MEGG1</name>
<dbReference type="KEGG" id="dgg:DGI_2194"/>
<dbReference type="GO" id="GO:0006508">
    <property type="term" value="P:proteolysis"/>
    <property type="evidence" value="ECO:0007669"/>
    <property type="project" value="InterPro"/>
</dbReference>
<dbReference type="InterPro" id="IPR038765">
    <property type="entry name" value="Papain-like_cys_pep_sf"/>
</dbReference>
<dbReference type="HOGENOM" id="CLU_786928_0_0_7"/>
<dbReference type="CDD" id="cd02248">
    <property type="entry name" value="Peptidase_C1A"/>
    <property type="match status" value="1"/>
</dbReference>
<organism evidence="4 5">
    <name type="scientific">Megalodesulfovibrio gigas (strain ATCC 19364 / DSM 1382 / NCIMB 9332 / VKM B-1759)</name>
    <name type="common">Desulfovibrio gigas</name>
    <dbReference type="NCBI Taxonomy" id="1121448"/>
    <lineage>
        <taxon>Bacteria</taxon>
        <taxon>Pseudomonadati</taxon>
        <taxon>Thermodesulfobacteriota</taxon>
        <taxon>Desulfovibrionia</taxon>
        <taxon>Desulfovibrionales</taxon>
        <taxon>Desulfovibrionaceae</taxon>
        <taxon>Megalodesulfovibrio</taxon>
    </lineage>
</organism>
<reference evidence="4 5" key="1">
    <citation type="journal article" date="2013" name="J. Bacteriol.">
        <title>Roles of HynAB and Ech, the only two hydrogenases found in the model sulfate reducer Desulfovibrio gigas.</title>
        <authorList>
            <person name="Morais-Silva F.O."/>
            <person name="Santos C.I."/>
            <person name="Rodrigues R."/>
            <person name="Pereira I.A."/>
            <person name="Rodrigues-Pousada C."/>
        </authorList>
    </citation>
    <scope>NUCLEOTIDE SEQUENCE [LARGE SCALE GENOMIC DNA]</scope>
    <source>
        <strain evidence="5">ATCC 19364 / DSM 1382 / NCIMB 9332 / VKM B-1759</strain>
    </source>
</reference>
<protein>
    <submittedName>
        <fullName evidence="4">Putative cysteine peptidase</fullName>
    </submittedName>
</protein>
<feature type="domain" description="Peptidase C1A papain C-terminal" evidence="3">
    <location>
        <begin position="90"/>
        <end position="301"/>
    </location>
</feature>
<evidence type="ECO:0000256" key="1">
    <source>
        <dbReference type="ARBA" id="ARBA00008455"/>
    </source>
</evidence>
<evidence type="ECO:0000259" key="3">
    <source>
        <dbReference type="SMART" id="SM00645"/>
    </source>
</evidence>
<dbReference type="Pfam" id="PF00112">
    <property type="entry name" value="Peptidase_C1"/>
    <property type="match status" value="1"/>
</dbReference>
<evidence type="ECO:0000313" key="5">
    <source>
        <dbReference type="Proteomes" id="UP000016587"/>
    </source>
</evidence>
<dbReference type="PATRIC" id="fig|1121448.10.peg.2148"/>
<comment type="similarity">
    <text evidence="1">Belongs to the peptidase C1 family.</text>
</comment>
<dbReference type="InterPro" id="IPR000668">
    <property type="entry name" value="Peptidase_C1A_C"/>
</dbReference>
<proteinExistence type="inferred from homology"/>
<dbReference type="InterPro" id="IPR013128">
    <property type="entry name" value="Peptidase_C1A"/>
</dbReference>
<evidence type="ECO:0000256" key="2">
    <source>
        <dbReference type="SAM" id="SignalP"/>
    </source>
</evidence>
<reference evidence="5" key="2">
    <citation type="submission" date="2013-07" db="EMBL/GenBank/DDBJ databases">
        <authorList>
            <person name="Morais-Silva F.O."/>
            <person name="Rezende A.M."/>
            <person name="Pimentel C."/>
            <person name="Resende D.M."/>
            <person name="Santos C.I."/>
            <person name="Clemente C."/>
            <person name="de Oliveira L.M."/>
            <person name="da Silva S.M."/>
            <person name="Costa D.A."/>
            <person name="Varela-Raposo A."/>
            <person name="Horacio E.C.A."/>
            <person name="Matos M."/>
            <person name="Flores O."/>
            <person name="Ruiz J.C."/>
            <person name="Rodrigues-Pousada C."/>
        </authorList>
    </citation>
    <scope>NUCLEOTIDE SEQUENCE [LARGE SCALE GENOMIC DNA]</scope>
    <source>
        <strain evidence="5">ATCC 19364 / DSM 1382 / NCIMB 9332 / VKM B-1759</strain>
    </source>
</reference>
<feature type="chain" id="PRO_5004588300" evidence="2">
    <location>
        <begin position="21"/>
        <end position="333"/>
    </location>
</feature>
<feature type="signal peptide" evidence="2">
    <location>
        <begin position="1"/>
        <end position="20"/>
    </location>
</feature>
<dbReference type="AlphaFoldDB" id="T2GDF9"/>
<dbReference type="GO" id="GO:0008234">
    <property type="term" value="F:cysteine-type peptidase activity"/>
    <property type="evidence" value="ECO:0007669"/>
    <property type="project" value="InterPro"/>
</dbReference>
<gene>
    <name evidence="4" type="ORF">DGI_2194</name>
</gene>
<dbReference type="EMBL" id="CP006585">
    <property type="protein sequence ID" value="AGW13952.1"/>
    <property type="molecule type" value="Genomic_DNA"/>
</dbReference>
<dbReference type="InterPro" id="IPR039417">
    <property type="entry name" value="Peptidase_C1A_papain-like"/>
</dbReference>
<dbReference type="OrthoDB" id="5318987at2"/>
<dbReference type="PANTHER" id="PTHR12411">
    <property type="entry name" value="CYSTEINE PROTEASE FAMILY C1-RELATED"/>
    <property type="match status" value="1"/>
</dbReference>
<dbReference type="Proteomes" id="UP000016587">
    <property type="component" value="Chromosome"/>
</dbReference>
<sequence length="333" mass="35552">MMHRAVRTAFFLLCAMVLLATVAGGQEPAKQPLTADAINAAIQQAGGNWSAGETSISVLPEAQRRQRLGGLPENATQADVPVVPLATDPLPQAFDWRNKDGVNYVTPVRDQGNCGSCFIFAPVAALEAKLRIAAGRAANLDLSEQIPLSCSGAGDCAAGGYASTASTFLLNNGTAAEACYPYTVTDGNCNDGCSTWQNNPYKFTSNWFYANANTYPSVETIKSAIYTYGPVVLWMAVYSDLYNYTSGVYAQTTGTYEGGHFVLAVGWDDSQSALIIKNSWGTNWGEAGYVRMNYSQLSASTTQLGYWTYAYGPATGPGVGSGFVPAMHFMLMQ</sequence>
<dbReference type="RefSeq" id="WP_021760898.1">
    <property type="nucleotide sequence ID" value="NC_022444.1"/>
</dbReference>
<accession>T2GDF9</accession>
<dbReference type="SUPFAM" id="SSF54001">
    <property type="entry name" value="Cysteine proteinases"/>
    <property type="match status" value="1"/>
</dbReference>
<evidence type="ECO:0000313" key="4">
    <source>
        <dbReference type="EMBL" id="AGW13952.1"/>
    </source>
</evidence>
<keyword evidence="5" id="KW-1185">Reference proteome</keyword>
<dbReference type="SMART" id="SM00645">
    <property type="entry name" value="Pept_C1"/>
    <property type="match status" value="1"/>
</dbReference>
<dbReference type="eggNOG" id="COG4870">
    <property type="taxonomic scope" value="Bacteria"/>
</dbReference>
<keyword evidence="2" id="KW-0732">Signal</keyword>